<evidence type="ECO:0000313" key="4">
    <source>
        <dbReference type="EMBL" id="CAK0791982.1"/>
    </source>
</evidence>
<dbReference type="InterPro" id="IPR036691">
    <property type="entry name" value="Endo/exonu/phosph_ase_sf"/>
</dbReference>
<organism evidence="4 5">
    <name type="scientific">Prorocentrum cordatum</name>
    <dbReference type="NCBI Taxonomy" id="2364126"/>
    <lineage>
        <taxon>Eukaryota</taxon>
        <taxon>Sar</taxon>
        <taxon>Alveolata</taxon>
        <taxon>Dinophyceae</taxon>
        <taxon>Prorocentrales</taxon>
        <taxon>Prorocentraceae</taxon>
        <taxon>Prorocentrum</taxon>
    </lineage>
</organism>
<gene>
    <name evidence="4" type="ORF">PCOR1329_LOCUS2721</name>
</gene>
<dbReference type="Pfam" id="PF03372">
    <property type="entry name" value="Exo_endo_phos"/>
    <property type="match status" value="1"/>
</dbReference>
<feature type="compositionally biased region" description="Low complexity" evidence="2">
    <location>
        <begin position="15"/>
        <end position="27"/>
    </location>
</feature>
<dbReference type="Proteomes" id="UP001189429">
    <property type="component" value="Unassembled WGS sequence"/>
</dbReference>
<feature type="region of interest" description="Disordered" evidence="2">
    <location>
        <begin position="1"/>
        <end position="27"/>
    </location>
</feature>
<evidence type="ECO:0000256" key="2">
    <source>
        <dbReference type="SAM" id="MobiDB-lite"/>
    </source>
</evidence>
<feature type="domain" description="Endonuclease/exonuclease/phosphatase" evidence="3">
    <location>
        <begin position="321"/>
        <end position="569"/>
    </location>
</feature>
<feature type="coiled-coil region" evidence="1">
    <location>
        <begin position="96"/>
        <end position="123"/>
    </location>
</feature>
<dbReference type="Gene3D" id="3.60.10.10">
    <property type="entry name" value="Endonuclease/exonuclease/phosphatase"/>
    <property type="match status" value="1"/>
</dbReference>
<keyword evidence="1" id="KW-0175">Coiled coil</keyword>
<comment type="caution">
    <text evidence="4">The sequence shown here is derived from an EMBL/GenBank/DDBJ whole genome shotgun (WGS) entry which is preliminary data.</text>
</comment>
<proteinExistence type="predicted"/>
<evidence type="ECO:0000313" key="5">
    <source>
        <dbReference type="Proteomes" id="UP001189429"/>
    </source>
</evidence>
<name>A0ABN9PGD4_9DINO</name>
<protein>
    <recommendedName>
        <fullName evidence="3">Endonuclease/exonuclease/phosphatase domain-containing protein</fullName>
    </recommendedName>
</protein>
<feature type="non-terminal residue" evidence="4">
    <location>
        <position position="709"/>
    </location>
</feature>
<keyword evidence="5" id="KW-1185">Reference proteome</keyword>
<accession>A0ABN9PGD4</accession>
<evidence type="ECO:0000256" key="1">
    <source>
        <dbReference type="SAM" id="Coils"/>
    </source>
</evidence>
<feature type="non-terminal residue" evidence="4">
    <location>
        <position position="1"/>
    </location>
</feature>
<reference evidence="4" key="1">
    <citation type="submission" date="2023-10" db="EMBL/GenBank/DDBJ databases">
        <authorList>
            <person name="Chen Y."/>
            <person name="Shah S."/>
            <person name="Dougan E. K."/>
            <person name="Thang M."/>
            <person name="Chan C."/>
        </authorList>
    </citation>
    <scope>NUCLEOTIDE SEQUENCE [LARGE SCALE GENOMIC DNA]</scope>
</reference>
<dbReference type="SUPFAM" id="SSF56219">
    <property type="entry name" value="DNase I-like"/>
    <property type="match status" value="1"/>
</dbReference>
<sequence>HPAQASCTGLASDLGAPPARPGASAAASSAARAHVGAPSSVEASLQSMEARLQASLQAAVASASSSMSKAFQTALVEMAQQNDGRFQAMEDRIAPIEEKMVQVDQMQREIQKLKEELVVLNAGVPAELSGGSWDRATDTAVVTVFAKTALSKPAVEQALAPLVAEAQLNDHVVLEGDAVSQRFLLRCKGAAALAARRVNKLLQLMRVGQGQWREIRAAAPTGAQVLLNLGKDRNRRQVSHELALKRIKQGIEGLLPHKLFMEKDAAALSLQWTQLLRVQIESPSACPQVLWNMACIRKFNLDKVALAEAAERVLQPEAQFASWNTRAFASYQPRLIKKKLRYLQTHWRGPVVLGMQETHAGEETMQQLLGRAARDVVCFASSPIGALSDAGGVATVFPAQTSGDRITYIPFDAVPGRALKVSALKSGAELRHWNVHNHGFTADVRTRLLQHIHADLAWARANPVARAAVVVGDFNYGDVLGQEVFSAQPPGQAPSGPRAHAQRAWEEATRLAVDLAPARATHWHQGLRRASRIDKIMVSVPRWALCQLWQSAAVCGEPREMHINEVSDHAMVIASVAPRALRPRSLGPAPIPRRLVMMPRYREIVELYCAEVSWDKLAPPDAYAACVASLQAAAELLQTELLATNGGAKGPSAMIWRQLARAVWRQDAALARAVVAQNPWAYDVVELGPLGQPHQVTLKGPAAFERRYT</sequence>
<evidence type="ECO:0000259" key="3">
    <source>
        <dbReference type="Pfam" id="PF03372"/>
    </source>
</evidence>
<dbReference type="EMBL" id="CAUYUJ010000687">
    <property type="protein sequence ID" value="CAK0791982.1"/>
    <property type="molecule type" value="Genomic_DNA"/>
</dbReference>
<dbReference type="InterPro" id="IPR005135">
    <property type="entry name" value="Endo/exonuclease/phosphatase"/>
</dbReference>